<dbReference type="GeneID" id="64577089"/>
<dbReference type="RefSeq" id="XP_041137001.1">
    <property type="nucleotide sequence ID" value="XM_041283649.1"/>
</dbReference>
<sequence length="1261" mass="146340">MSVSKSDNDHKKDKGTRSNIKETPFLPILGNPFLNELFNNSNIASNAEVKNIINLLCSSPEQYIVLVPETKFMLLAIDDDSGKTYRQLCSNANFLKSHIINVSLSGGPKHKTTNPVNGELLTLNNKTVYIRKGILRNINGFKHDFTLKIIRQTFFRSFATYIPFGACFHIMYIEESVEGNPRYPGIHHARPKIVPVQKSKSIFLLPLDDTSNEHSIYSFHEVLSQMPKLASTVGKLFKDLFSSFTVREASSNDDLNECFTNVMSKGGSIISNLPESTHNDIKAKFPSISLQHSVFDYIEENIYDRFWAKFLELNESEKDSEIEDAYEYIDSLSITQSGVPEDWIYNPKKLQYLEKRVLNAISVFKRLQFACSSSQQCEILYSTFTVLTGSNTKDISDLDLPSIDADTLMSLLIVVIAHSKVRFLNRRLKYIKLFCYSEENIETGPRGYAISSMEAVISYYSDSLNLKRLKDYSLKNMNLWHLIKAVSSDKNVENLERNDPSHDKILINKITKLLDPFKSPEAAYKIPVDSFIRSRTLNGESCLMLSLLRNNYLLIKTIFDYRYIFTLDDILEDQTVSGTTLLSAALQIENPISGELSFTILQAHDFEIEKYCNIKDTKGRNIGHFLFHNYKLIPILGHYINWEDRDNIGRTPLFSIVRCYDHQSYTEMLKTTLQIVRNWYASHDLRFDFRKHMDNRDNTLVHIMKDGTSLHAYLKMFPCLDLNHFNAGKQTPLMQYIRYSRLSCVKQIIMDPRLELLKTDDMYQMNAEDYIKVDRVENVEDGNEKTNRKIMNILDNEITQRFSATVDQCACSAVRFRFDKSHGMCIYFRYYDKRISNERNDTYIIHSFNSFVKYFRLMKMLFPETYIGDNDLWFPAYMKTQDMANVNYSRKLRLNVLMLHVNILLTFVRFNSTLRSSPLSTEYLSVQRALDEVPYLRCKTRVQTEALQASLTSDNPRTYILHPENVGNYNAFLKISKVSLKKLSKMMDKFYRLVTFSSTKEEDVIYFEKNIEYLASRSVKKDAITKNLDCIPVQLLSLLSSQKQYISGAHRAVDDVLFAECWKLMKASILEMLKRIDNFLETKLQNWWGLFGEIKGIQDELIKIMNSENAKKSNNKDNHHQRKLQGTVIDKVLLEIRMLLGSLSENAIKEIWSKTKFTPGMDGIFESDGGYFSGLVNKRRKEEATMLVEKFGKVKNSICIMNVELKREYEDLCVELNNFYEFRGLLTRFAFKRYAKSHIEVLKLQKEMMLNSLNETQRWSS</sequence>
<name>A0A871R9P0_DEKBR</name>
<dbReference type="PANTHER" id="PTHR24170:SF1">
    <property type="entry name" value="DOMAIN PROTEIN, PUTATIVE (AFU_ORTHOLOGUE AFUA_1G09870)-RELATED"/>
    <property type="match status" value="1"/>
</dbReference>
<reference evidence="3" key="2">
    <citation type="journal article" name="BMC Genomics">
        <title>New genome assemblies reveal patterns of domestication and adaptation across Brettanomyces (Dekkera) species.</title>
        <authorList>
            <person name="Roach M.J."/>
            <person name="Borneman A.R."/>
        </authorList>
    </citation>
    <scope>NUCLEOTIDE SEQUENCE</scope>
    <source>
        <strain evidence="3">UCD 2041</strain>
    </source>
</reference>
<dbReference type="GO" id="GO:0000149">
    <property type="term" value="F:SNARE binding"/>
    <property type="evidence" value="ECO:0007669"/>
    <property type="project" value="TreeGrafter"/>
</dbReference>
<dbReference type="InterPro" id="IPR003123">
    <property type="entry name" value="VPS9"/>
</dbReference>
<feature type="domain" description="VPS9" evidence="2">
    <location>
        <begin position="316"/>
        <end position="469"/>
    </location>
</feature>
<dbReference type="KEGG" id="bbrx:BRETT_005166"/>
<dbReference type="InterPro" id="IPR037191">
    <property type="entry name" value="VPS9_dom_sf"/>
</dbReference>
<evidence type="ECO:0000259" key="2">
    <source>
        <dbReference type="PROSITE" id="PS51205"/>
    </source>
</evidence>
<dbReference type="GO" id="GO:0045022">
    <property type="term" value="P:early endosome to late endosome transport"/>
    <property type="evidence" value="ECO:0007669"/>
    <property type="project" value="TreeGrafter"/>
</dbReference>
<dbReference type="SUPFAM" id="SSF109993">
    <property type="entry name" value="VPS9 domain"/>
    <property type="match status" value="1"/>
</dbReference>
<gene>
    <name evidence="3" type="ORF">BRETT_005166</name>
</gene>
<dbReference type="PROSITE" id="PS51205">
    <property type="entry name" value="VPS9"/>
    <property type="match status" value="1"/>
</dbReference>
<dbReference type="GO" id="GO:0005085">
    <property type="term" value="F:guanyl-nucleotide exchange factor activity"/>
    <property type="evidence" value="ECO:0007669"/>
    <property type="project" value="TreeGrafter"/>
</dbReference>
<protein>
    <recommendedName>
        <fullName evidence="2">VPS9 domain-containing protein</fullName>
    </recommendedName>
</protein>
<comment type="similarity">
    <text evidence="1">Belongs to the UPF0507 family.</text>
</comment>
<evidence type="ECO:0000313" key="3">
    <source>
        <dbReference type="EMBL" id="QOU20508.1"/>
    </source>
</evidence>
<dbReference type="GO" id="GO:0097422">
    <property type="term" value="C:tubular endosome"/>
    <property type="evidence" value="ECO:0007669"/>
    <property type="project" value="TreeGrafter"/>
</dbReference>
<dbReference type="GO" id="GO:0005769">
    <property type="term" value="C:early endosome"/>
    <property type="evidence" value="ECO:0007669"/>
    <property type="project" value="TreeGrafter"/>
</dbReference>
<dbReference type="Gene3D" id="1.20.1050.80">
    <property type="entry name" value="VPS9 domain"/>
    <property type="match status" value="1"/>
</dbReference>
<dbReference type="Pfam" id="PF02204">
    <property type="entry name" value="VPS9"/>
    <property type="match status" value="1"/>
</dbReference>
<dbReference type="GO" id="GO:0030133">
    <property type="term" value="C:transport vesicle"/>
    <property type="evidence" value="ECO:0007669"/>
    <property type="project" value="TreeGrafter"/>
</dbReference>
<evidence type="ECO:0000313" key="4">
    <source>
        <dbReference type="Proteomes" id="UP000663131"/>
    </source>
</evidence>
<accession>A0A871R9P0</accession>
<reference evidence="3" key="1">
    <citation type="submission" date="2020-10" db="EMBL/GenBank/DDBJ databases">
        <authorList>
            <person name="Palmer J.M."/>
        </authorList>
    </citation>
    <scope>NUCLEOTIDE SEQUENCE</scope>
    <source>
        <strain evidence="3">UCD 2041</strain>
    </source>
</reference>
<dbReference type="AlphaFoldDB" id="A0A871R9P0"/>
<organism evidence="3 4">
    <name type="scientific">Dekkera bruxellensis</name>
    <name type="common">Brettanomyces custersii</name>
    <dbReference type="NCBI Taxonomy" id="5007"/>
    <lineage>
        <taxon>Eukaryota</taxon>
        <taxon>Fungi</taxon>
        <taxon>Dikarya</taxon>
        <taxon>Ascomycota</taxon>
        <taxon>Saccharomycotina</taxon>
        <taxon>Pichiomycetes</taxon>
        <taxon>Pichiales</taxon>
        <taxon>Pichiaceae</taxon>
        <taxon>Brettanomyces</taxon>
    </lineage>
</organism>
<dbReference type="InterPro" id="IPR051248">
    <property type="entry name" value="UPF0507/Ank_repeat_27"/>
</dbReference>
<dbReference type="Gene3D" id="1.25.40.20">
    <property type="entry name" value="Ankyrin repeat-containing domain"/>
    <property type="match status" value="1"/>
</dbReference>
<evidence type="ECO:0000256" key="1">
    <source>
        <dbReference type="ARBA" id="ARBA00007428"/>
    </source>
</evidence>
<proteinExistence type="inferred from homology"/>
<dbReference type="GO" id="GO:0005770">
    <property type="term" value="C:late endosome"/>
    <property type="evidence" value="ECO:0007669"/>
    <property type="project" value="TreeGrafter"/>
</dbReference>
<dbReference type="OrthoDB" id="7464126at2759"/>
<dbReference type="Proteomes" id="UP000663131">
    <property type="component" value="Chromosome 7"/>
</dbReference>
<dbReference type="InterPro" id="IPR036770">
    <property type="entry name" value="Ankyrin_rpt-contain_sf"/>
</dbReference>
<dbReference type="EMBL" id="CP063135">
    <property type="protein sequence ID" value="QOU20508.1"/>
    <property type="molecule type" value="Genomic_DNA"/>
</dbReference>
<dbReference type="PANTHER" id="PTHR24170">
    <property type="entry name" value="ANKYRIN REPEAT DOMAIN-CONTAINING PROTEIN 27"/>
    <property type="match status" value="1"/>
</dbReference>
<dbReference type="GO" id="GO:0005886">
    <property type="term" value="C:plasma membrane"/>
    <property type="evidence" value="ECO:0007669"/>
    <property type="project" value="TreeGrafter"/>
</dbReference>